<dbReference type="GO" id="GO:0000155">
    <property type="term" value="F:phosphorelay sensor kinase activity"/>
    <property type="evidence" value="ECO:0007669"/>
    <property type="project" value="InterPro"/>
</dbReference>
<accession>A0A2R5EW63</accession>
<evidence type="ECO:0000313" key="11">
    <source>
        <dbReference type="EMBL" id="GBG09288.1"/>
    </source>
</evidence>
<dbReference type="SMART" id="SM00387">
    <property type="entry name" value="HATPase_c"/>
    <property type="match status" value="1"/>
</dbReference>
<dbReference type="InterPro" id="IPR036890">
    <property type="entry name" value="HATPase_C_sf"/>
</dbReference>
<comment type="catalytic activity">
    <reaction evidence="1">
        <text>ATP + protein L-histidine = ADP + protein N-phospho-L-histidine.</text>
        <dbReference type="EC" id="2.7.13.3"/>
    </reaction>
</comment>
<gene>
    <name evidence="11" type="ORF">PAT3040_03930</name>
</gene>
<dbReference type="SUPFAM" id="SSF47384">
    <property type="entry name" value="Homodimeric domain of signal transducing histidine kinase"/>
    <property type="match status" value="1"/>
</dbReference>
<evidence type="ECO:0000313" key="12">
    <source>
        <dbReference type="Proteomes" id="UP000245202"/>
    </source>
</evidence>
<keyword evidence="4" id="KW-0808">Transferase</keyword>
<keyword evidence="9" id="KW-0472">Membrane</keyword>
<evidence type="ECO:0000256" key="5">
    <source>
        <dbReference type="ARBA" id="ARBA00022741"/>
    </source>
</evidence>
<protein>
    <recommendedName>
        <fullName evidence="2">histidine kinase</fullName>
        <ecNumber evidence="2">2.7.13.3</ecNumber>
    </recommendedName>
</protein>
<dbReference type="InterPro" id="IPR036097">
    <property type="entry name" value="HisK_dim/P_sf"/>
</dbReference>
<keyword evidence="9" id="KW-1133">Transmembrane helix</keyword>
<keyword evidence="12" id="KW-1185">Reference proteome</keyword>
<dbReference type="PANTHER" id="PTHR43065:SF46">
    <property type="entry name" value="C4-DICARBOXYLATE TRANSPORT SENSOR PROTEIN DCTB"/>
    <property type="match status" value="1"/>
</dbReference>
<evidence type="ECO:0000256" key="9">
    <source>
        <dbReference type="SAM" id="Phobius"/>
    </source>
</evidence>
<dbReference type="GO" id="GO:0005524">
    <property type="term" value="F:ATP binding"/>
    <property type="evidence" value="ECO:0007669"/>
    <property type="project" value="UniProtKB-KW"/>
</dbReference>
<dbReference type="InterPro" id="IPR004358">
    <property type="entry name" value="Sig_transdc_His_kin-like_C"/>
</dbReference>
<feature type="transmembrane region" description="Helical" evidence="9">
    <location>
        <begin position="57"/>
        <end position="78"/>
    </location>
</feature>
<evidence type="ECO:0000256" key="2">
    <source>
        <dbReference type="ARBA" id="ARBA00012438"/>
    </source>
</evidence>
<evidence type="ECO:0000256" key="1">
    <source>
        <dbReference type="ARBA" id="ARBA00000085"/>
    </source>
</evidence>
<keyword evidence="8" id="KW-0902">Two-component regulatory system</keyword>
<evidence type="ECO:0000256" key="3">
    <source>
        <dbReference type="ARBA" id="ARBA00022553"/>
    </source>
</evidence>
<keyword evidence="6 11" id="KW-0418">Kinase</keyword>
<dbReference type="AlphaFoldDB" id="A0A2R5EW63"/>
<dbReference type="Pfam" id="PF00512">
    <property type="entry name" value="HisKA"/>
    <property type="match status" value="1"/>
</dbReference>
<dbReference type="CDD" id="cd00075">
    <property type="entry name" value="HATPase"/>
    <property type="match status" value="1"/>
</dbReference>
<keyword evidence="9" id="KW-0812">Transmembrane</keyword>
<dbReference type="InterPro" id="IPR003661">
    <property type="entry name" value="HisK_dim/P_dom"/>
</dbReference>
<keyword evidence="3" id="KW-0597">Phosphoprotein</keyword>
<evidence type="ECO:0000256" key="6">
    <source>
        <dbReference type="ARBA" id="ARBA00022777"/>
    </source>
</evidence>
<evidence type="ECO:0000256" key="8">
    <source>
        <dbReference type="ARBA" id="ARBA00023012"/>
    </source>
</evidence>
<dbReference type="EC" id="2.7.13.3" evidence="2"/>
<evidence type="ECO:0000256" key="4">
    <source>
        <dbReference type="ARBA" id="ARBA00022679"/>
    </source>
</evidence>
<reference evidence="11 12" key="1">
    <citation type="submission" date="2017-08" db="EMBL/GenBank/DDBJ databases">
        <title>Substantial Increase in Enzyme Production by Combined Drug-Resistance Mutations in Paenibacillus agaridevorans.</title>
        <authorList>
            <person name="Tanaka Y."/>
            <person name="Funane K."/>
            <person name="Hosaka T."/>
            <person name="Shiwa Y."/>
            <person name="Fujita N."/>
            <person name="Miyazaki T."/>
            <person name="Yoshikawa H."/>
            <person name="Murakami K."/>
            <person name="Kasahara K."/>
            <person name="Inaoka T."/>
            <person name="Hiraga Y."/>
            <person name="Ochi K."/>
        </authorList>
    </citation>
    <scope>NUCLEOTIDE SEQUENCE [LARGE SCALE GENOMIC DNA]</scope>
    <source>
        <strain evidence="11 12">T-3040</strain>
    </source>
</reference>
<sequence>MYGGPVVSLLLYGVIIATRYVLGISDILMYIISLLPTYCIAWLAMKGYDAASLRMKAVIAVLACALIKLVTFTTYLITKGQLYLLTNNPMETIATYVFQSFILVMGVLIIEFMRRYSRIQDEVVNTERMKLVSEIAASVAHEIRNPLTSVRGFIQLLGTKELTPEKKEQYKAICFAELDRAEGIISDYLSLARNDLEVIEEIDLNAELGYMFNLLLNYANFNNIRLHVSYYEESKLAVMGDRHKFRQVLLNIGKNAIEAMPNGGDLSLELSKQAGTAVIRIADTGIGMSADQVKRLGTPYYSTKDKGTGLGTMVSFNIVKKMGGMIHIDSEPGKGTTFVLQFQNISI</sequence>
<name>A0A2R5EW63_9BACL</name>
<dbReference type="SMART" id="SM00388">
    <property type="entry name" value="HisKA"/>
    <property type="match status" value="1"/>
</dbReference>
<dbReference type="Pfam" id="PF02518">
    <property type="entry name" value="HATPase_c"/>
    <property type="match status" value="1"/>
</dbReference>
<evidence type="ECO:0000256" key="7">
    <source>
        <dbReference type="ARBA" id="ARBA00022840"/>
    </source>
</evidence>
<dbReference type="PRINTS" id="PR00344">
    <property type="entry name" value="BCTRLSENSOR"/>
</dbReference>
<dbReference type="Gene3D" id="3.30.565.10">
    <property type="entry name" value="Histidine kinase-like ATPase, C-terminal domain"/>
    <property type="match status" value="1"/>
</dbReference>
<feature type="transmembrane region" description="Helical" evidence="9">
    <location>
        <begin position="93"/>
        <end position="110"/>
    </location>
</feature>
<dbReference type="PANTHER" id="PTHR43065">
    <property type="entry name" value="SENSOR HISTIDINE KINASE"/>
    <property type="match status" value="1"/>
</dbReference>
<organism evidence="11 12">
    <name type="scientific">Paenibacillus agaridevorans</name>
    <dbReference type="NCBI Taxonomy" id="171404"/>
    <lineage>
        <taxon>Bacteria</taxon>
        <taxon>Bacillati</taxon>
        <taxon>Bacillota</taxon>
        <taxon>Bacilli</taxon>
        <taxon>Bacillales</taxon>
        <taxon>Paenibacillaceae</taxon>
        <taxon>Paenibacillus</taxon>
    </lineage>
</organism>
<keyword evidence="5" id="KW-0547">Nucleotide-binding</keyword>
<dbReference type="Gene3D" id="1.10.287.130">
    <property type="match status" value="1"/>
</dbReference>
<feature type="transmembrane region" description="Helical" evidence="9">
    <location>
        <begin position="20"/>
        <end position="45"/>
    </location>
</feature>
<proteinExistence type="predicted"/>
<dbReference type="InterPro" id="IPR005467">
    <property type="entry name" value="His_kinase_dom"/>
</dbReference>
<comment type="caution">
    <text evidence="11">The sequence shown here is derived from an EMBL/GenBank/DDBJ whole genome shotgun (WGS) entry which is preliminary data.</text>
</comment>
<evidence type="ECO:0000259" key="10">
    <source>
        <dbReference type="PROSITE" id="PS50109"/>
    </source>
</evidence>
<dbReference type="SUPFAM" id="SSF55874">
    <property type="entry name" value="ATPase domain of HSP90 chaperone/DNA topoisomerase II/histidine kinase"/>
    <property type="match status" value="1"/>
</dbReference>
<feature type="domain" description="Histidine kinase" evidence="10">
    <location>
        <begin position="138"/>
        <end position="346"/>
    </location>
</feature>
<keyword evidence="7" id="KW-0067">ATP-binding</keyword>
<dbReference type="EMBL" id="BDQX01000208">
    <property type="protein sequence ID" value="GBG09288.1"/>
    <property type="molecule type" value="Genomic_DNA"/>
</dbReference>
<dbReference type="Proteomes" id="UP000245202">
    <property type="component" value="Unassembled WGS sequence"/>
</dbReference>
<dbReference type="PROSITE" id="PS50109">
    <property type="entry name" value="HIS_KIN"/>
    <property type="match status" value="1"/>
</dbReference>
<dbReference type="InterPro" id="IPR003594">
    <property type="entry name" value="HATPase_dom"/>
</dbReference>
<dbReference type="CDD" id="cd00082">
    <property type="entry name" value="HisKA"/>
    <property type="match status" value="1"/>
</dbReference>